<feature type="domain" description="Aminoglycoside phosphotransferase" evidence="9">
    <location>
        <begin position="52"/>
        <end position="283"/>
    </location>
</feature>
<dbReference type="EMBL" id="QRGO01000001">
    <property type="protein sequence ID" value="RDV04687.1"/>
    <property type="molecule type" value="Genomic_DNA"/>
</dbReference>
<comment type="caution">
    <text evidence="10">The sequence shown here is derived from an EMBL/GenBank/DDBJ whole genome shotgun (WGS) entry which is preliminary data.</text>
</comment>
<evidence type="ECO:0000256" key="7">
    <source>
        <dbReference type="ARBA" id="ARBA00038873"/>
    </source>
</evidence>
<dbReference type="AlphaFoldDB" id="A0A371BB09"/>
<evidence type="ECO:0000256" key="5">
    <source>
        <dbReference type="ARBA" id="ARBA00036820"/>
    </source>
</evidence>
<dbReference type="Gene3D" id="3.90.1200.10">
    <property type="match status" value="1"/>
</dbReference>
<proteinExistence type="predicted"/>
<evidence type="ECO:0000256" key="6">
    <source>
        <dbReference type="ARBA" id="ARBA00037368"/>
    </source>
</evidence>
<comment type="catalytic activity">
    <reaction evidence="5">
        <text>(5R)-5-hydroxy-L-lysine + GTP = (5R)-5-phosphooxy-L-lysine + GDP + H(+)</text>
        <dbReference type="Rhea" id="RHEA:19049"/>
        <dbReference type="ChEBI" id="CHEBI:15378"/>
        <dbReference type="ChEBI" id="CHEBI:37565"/>
        <dbReference type="ChEBI" id="CHEBI:57882"/>
        <dbReference type="ChEBI" id="CHEBI:58189"/>
        <dbReference type="ChEBI" id="CHEBI:58357"/>
        <dbReference type="EC" id="2.7.1.81"/>
    </reaction>
</comment>
<evidence type="ECO:0000256" key="2">
    <source>
        <dbReference type="ARBA" id="ARBA00022490"/>
    </source>
</evidence>
<dbReference type="InterPro" id="IPR011009">
    <property type="entry name" value="Kinase-like_dom_sf"/>
</dbReference>
<organism evidence="10 11">
    <name type="scientific">Undibacter mobilis</name>
    <dbReference type="NCBI Taxonomy" id="2292256"/>
    <lineage>
        <taxon>Bacteria</taxon>
        <taxon>Pseudomonadati</taxon>
        <taxon>Pseudomonadota</taxon>
        <taxon>Alphaproteobacteria</taxon>
        <taxon>Hyphomicrobiales</taxon>
        <taxon>Nitrobacteraceae</taxon>
        <taxon>Undibacter</taxon>
    </lineage>
</organism>
<dbReference type="RefSeq" id="WP_115516713.1">
    <property type="nucleotide sequence ID" value="NZ_QRGO01000001.1"/>
</dbReference>
<dbReference type="InterPro" id="IPR002575">
    <property type="entry name" value="Aminoglycoside_PTrfase"/>
</dbReference>
<comment type="function">
    <text evidence="6">Catalyzes the GTP-dependent phosphorylation of 5-hydroxy-L-lysine.</text>
</comment>
<dbReference type="Proteomes" id="UP000263993">
    <property type="component" value="Unassembled WGS sequence"/>
</dbReference>
<evidence type="ECO:0000259" key="9">
    <source>
        <dbReference type="Pfam" id="PF01636"/>
    </source>
</evidence>
<keyword evidence="11" id="KW-1185">Reference proteome</keyword>
<dbReference type="Pfam" id="PF01636">
    <property type="entry name" value="APH"/>
    <property type="match status" value="1"/>
</dbReference>
<accession>A0A371BB09</accession>
<dbReference type="GO" id="GO:0047992">
    <property type="term" value="F:hydroxylysine kinase activity"/>
    <property type="evidence" value="ECO:0007669"/>
    <property type="project" value="UniProtKB-EC"/>
</dbReference>
<evidence type="ECO:0000256" key="3">
    <source>
        <dbReference type="ARBA" id="ARBA00022679"/>
    </source>
</evidence>
<gene>
    <name evidence="10" type="ORF">DXH78_09010</name>
</gene>
<protein>
    <recommendedName>
        <fullName evidence="8">Hydroxylysine kinase</fullName>
        <ecNumber evidence="7">2.7.1.81</ecNumber>
    </recommendedName>
</protein>
<reference evidence="11" key="1">
    <citation type="submission" date="2018-08" db="EMBL/GenBank/DDBJ databases">
        <authorList>
            <person name="Kim S.-J."/>
            <person name="Jung G.-Y."/>
        </authorList>
    </citation>
    <scope>NUCLEOTIDE SEQUENCE [LARGE SCALE GENOMIC DNA]</scope>
    <source>
        <strain evidence="11">GY_H</strain>
    </source>
</reference>
<keyword evidence="3 10" id="KW-0808">Transferase</keyword>
<evidence type="ECO:0000256" key="4">
    <source>
        <dbReference type="ARBA" id="ARBA00022777"/>
    </source>
</evidence>
<keyword evidence="4" id="KW-0418">Kinase</keyword>
<evidence type="ECO:0000313" key="10">
    <source>
        <dbReference type="EMBL" id="RDV04687.1"/>
    </source>
</evidence>
<dbReference type="InterPro" id="IPR050249">
    <property type="entry name" value="Pseudomonas-type_ThrB"/>
</dbReference>
<name>A0A371BB09_9BRAD</name>
<evidence type="ECO:0000313" key="11">
    <source>
        <dbReference type="Proteomes" id="UP000263993"/>
    </source>
</evidence>
<dbReference type="PANTHER" id="PTHR21064">
    <property type="entry name" value="AMINOGLYCOSIDE PHOSPHOTRANSFERASE DOMAIN-CONTAINING PROTEIN-RELATED"/>
    <property type="match status" value="1"/>
</dbReference>
<dbReference type="PANTHER" id="PTHR21064:SF1">
    <property type="entry name" value="HYDROXYLYSINE KINASE"/>
    <property type="match status" value="1"/>
</dbReference>
<keyword evidence="2" id="KW-0963">Cytoplasm</keyword>
<dbReference type="OrthoDB" id="156345at2"/>
<comment type="subcellular location">
    <subcellularLocation>
        <location evidence="1">Cytoplasm</location>
    </subcellularLocation>
</comment>
<evidence type="ECO:0000256" key="1">
    <source>
        <dbReference type="ARBA" id="ARBA00004496"/>
    </source>
</evidence>
<dbReference type="GO" id="GO:0005737">
    <property type="term" value="C:cytoplasm"/>
    <property type="evidence" value="ECO:0007669"/>
    <property type="project" value="UniProtKB-SubCell"/>
</dbReference>
<evidence type="ECO:0000256" key="8">
    <source>
        <dbReference type="ARBA" id="ARBA00040505"/>
    </source>
</evidence>
<dbReference type="EC" id="2.7.1.81" evidence="7"/>
<sequence>MGSTSMMAGEILGQSLVADILSIDPSTAEAFVAARYGIIGSATRLTAERDCNFVIQTEAGDRYVLKVTNPKEDRVFVNFQTSALRHLELKTPAIPVPRVLPTVDGNFEPELRLTPSGSAIARLLTYVPGEVLRFSNRTAQQRHNLGRVAAELAVSLQDYDHPGARHLIAWDIKNAGRLRELMSPSLGEQADQEIIVKTLDVFDQRLAPRLPNLRAQIVHNDLNRNNVIVDAEDHSRIVAILDFGDMVHTALINDVAIGAANQLGDTPDLLAPAADFVGGYHTITPLSPEELGMLPDLIAVRLAMSVIITEWRARRFPDNRTHILRNTESNRQRLHLLLGMPRTTATSIFLHACERPRVP</sequence>
<dbReference type="SUPFAM" id="SSF56112">
    <property type="entry name" value="Protein kinase-like (PK-like)"/>
    <property type="match status" value="1"/>
</dbReference>